<dbReference type="GeneID" id="100574627"/>
<accession>A0A8R2NR89</accession>
<name>A0A8R2NR89_ACYPI</name>
<dbReference type="Proteomes" id="UP000007819">
    <property type="component" value="Chromosome A2"/>
</dbReference>
<keyword evidence="2" id="KW-1185">Reference proteome</keyword>
<reference evidence="2" key="1">
    <citation type="submission" date="2010-06" db="EMBL/GenBank/DDBJ databases">
        <authorList>
            <person name="Jiang H."/>
            <person name="Abraham K."/>
            <person name="Ali S."/>
            <person name="Alsbrooks S.L."/>
            <person name="Anim B.N."/>
            <person name="Anosike U.S."/>
            <person name="Attaway T."/>
            <person name="Bandaranaike D.P."/>
            <person name="Battles P.K."/>
            <person name="Bell S.N."/>
            <person name="Bell A.V."/>
            <person name="Beltran B."/>
            <person name="Bickham C."/>
            <person name="Bustamante Y."/>
            <person name="Caleb T."/>
            <person name="Canada A."/>
            <person name="Cardenas V."/>
            <person name="Carter K."/>
            <person name="Chacko J."/>
            <person name="Chandrabose M.N."/>
            <person name="Chavez D."/>
            <person name="Chavez A."/>
            <person name="Chen L."/>
            <person name="Chu H.-S."/>
            <person name="Claassen K.J."/>
            <person name="Cockrell R."/>
            <person name="Collins M."/>
            <person name="Cooper J.A."/>
            <person name="Cree A."/>
            <person name="Curry S.M."/>
            <person name="Da Y."/>
            <person name="Dao M.D."/>
            <person name="Das B."/>
            <person name="Davila M.-L."/>
            <person name="Davy-Carroll L."/>
            <person name="Denson S."/>
            <person name="Dinh H."/>
            <person name="Ebong V.E."/>
            <person name="Edwards J.R."/>
            <person name="Egan A."/>
            <person name="El-Daye J."/>
            <person name="Escobedo L."/>
            <person name="Fernandez S."/>
            <person name="Fernando P.R."/>
            <person name="Flagg N."/>
            <person name="Forbes L.D."/>
            <person name="Fowler R.G."/>
            <person name="Fu Q."/>
            <person name="Gabisi R.A."/>
            <person name="Ganer J."/>
            <person name="Garbino Pronczuk A."/>
            <person name="Garcia R.M."/>
            <person name="Garner T."/>
            <person name="Garrett T.E."/>
            <person name="Gonzalez D.A."/>
            <person name="Hamid H."/>
            <person name="Hawkins E.S."/>
            <person name="Hirani K."/>
            <person name="Hogues M.E."/>
            <person name="Hollins B."/>
            <person name="Hsiao C.-H."/>
            <person name="Jabil R."/>
            <person name="James M.L."/>
            <person name="Jhangiani S.N."/>
            <person name="Johnson B."/>
            <person name="Johnson Q."/>
            <person name="Joshi V."/>
            <person name="Kalu J.B."/>
            <person name="Kam C."/>
            <person name="Kashfia A."/>
            <person name="Keebler J."/>
            <person name="Kisamo H."/>
            <person name="Kovar C.L."/>
            <person name="Lago L.A."/>
            <person name="Lai C.-Y."/>
            <person name="Laidlaw J."/>
            <person name="Lara F."/>
            <person name="Le T.-K."/>
            <person name="Lee S.L."/>
            <person name="Legall F.H."/>
            <person name="Lemon S.J."/>
            <person name="Lewis L.R."/>
            <person name="Li B."/>
            <person name="Liu Y."/>
            <person name="Liu Y.-S."/>
            <person name="Lopez J."/>
            <person name="Lozado R.J."/>
            <person name="Lu J."/>
            <person name="Madu R.C."/>
            <person name="Maheshwari M."/>
            <person name="Maheshwari R."/>
            <person name="Malloy K."/>
            <person name="Martinez E."/>
            <person name="Mathew T."/>
            <person name="Mercado I.C."/>
            <person name="Mercado C."/>
            <person name="Meyer B."/>
            <person name="Montgomery K."/>
            <person name="Morgan M.B."/>
            <person name="Munidasa M."/>
            <person name="Nazareth L.V."/>
            <person name="Nelson J."/>
            <person name="Ng B.M."/>
            <person name="Nguyen N.B."/>
            <person name="Nguyen P.Q."/>
            <person name="Nguyen T."/>
            <person name="Obregon M."/>
            <person name="Okwuonu G.O."/>
            <person name="Onwere C.G."/>
            <person name="Orozco G."/>
            <person name="Parra A."/>
            <person name="Patel S."/>
            <person name="Patil S."/>
            <person name="Perez A."/>
            <person name="Perez Y."/>
            <person name="Pham C."/>
            <person name="Primus E.L."/>
            <person name="Pu L.-L."/>
            <person name="Puazo M."/>
            <person name="Qin X."/>
            <person name="Quiroz J.B."/>
            <person name="Reese J."/>
            <person name="Richards S."/>
            <person name="Rives C.M."/>
            <person name="Robberts R."/>
            <person name="Ruiz S.J."/>
            <person name="Ruiz M.J."/>
            <person name="Santibanez J."/>
            <person name="Schneider B.W."/>
            <person name="Sisson I."/>
            <person name="Smith M."/>
            <person name="Sodergren E."/>
            <person name="Song X.-Z."/>
            <person name="Song B.B."/>
            <person name="Summersgill H."/>
            <person name="Thelus R."/>
            <person name="Thornton R.D."/>
            <person name="Trejos Z.Y."/>
            <person name="Usmani K."/>
            <person name="Vattathil S."/>
            <person name="Villasana D."/>
            <person name="Walker D.L."/>
            <person name="Wang S."/>
            <person name="Wang K."/>
            <person name="White C.S."/>
            <person name="Williams A.C."/>
            <person name="Williamson J."/>
            <person name="Wilson K."/>
            <person name="Woghiren I.O."/>
            <person name="Woodworth J.R."/>
            <person name="Worley K.C."/>
            <person name="Wright R.A."/>
            <person name="Wu W."/>
            <person name="Young L."/>
            <person name="Zhang L."/>
            <person name="Zhang J."/>
            <person name="Zhu Y."/>
            <person name="Muzny D.M."/>
            <person name="Weinstock G."/>
            <person name="Gibbs R.A."/>
        </authorList>
    </citation>
    <scope>NUCLEOTIDE SEQUENCE [LARGE SCALE GENOMIC DNA]</scope>
    <source>
        <strain evidence="2">LSR1</strain>
    </source>
</reference>
<evidence type="ECO:0000313" key="2">
    <source>
        <dbReference type="Proteomes" id="UP000007819"/>
    </source>
</evidence>
<evidence type="ECO:0000313" key="1">
    <source>
        <dbReference type="EnsemblMetazoa" id="XP_029346178.1"/>
    </source>
</evidence>
<reference evidence="1" key="2">
    <citation type="submission" date="2022-06" db="UniProtKB">
        <authorList>
            <consortium name="EnsemblMetazoa"/>
        </authorList>
    </citation>
    <scope>IDENTIFICATION</scope>
</reference>
<dbReference type="RefSeq" id="XP_029346178.1">
    <property type="nucleotide sequence ID" value="XM_029490318.1"/>
</dbReference>
<proteinExistence type="predicted"/>
<dbReference type="OrthoDB" id="10509725at2759"/>
<sequence>MESALDLIDDNTKSMGACSLNEHVLETVSNVETRLTFSPNPIEFRVMKRYSNDDIMEGCILEQQIKVTNRSKNTISCHYSHLFDPNSVLQDDMNTIKVIPVAWCRVPPATTFVYSVTFKPTALPDFKTYQSLYGVKLVFETVTNYQPDIKYVLSIPVKFRAIKPEPELVTKTITFLLRL</sequence>
<organism evidence="1 2">
    <name type="scientific">Acyrthosiphon pisum</name>
    <name type="common">Pea aphid</name>
    <dbReference type="NCBI Taxonomy" id="7029"/>
    <lineage>
        <taxon>Eukaryota</taxon>
        <taxon>Metazoa</taxon>
        <taxon>Ecdysozoa</taxon>
        <taxon>Arthropoda</taxon>
        <taxon>Hexapoda</taxon>
        <taxon>Insecta</taxon>
        <taxon>Pterygota</taxon>
        <taxon>Neoptera</taxon>
        <taxon>Paraneoptera</taxon>
        <taxon>Hemiptera</taxon>
        <taxon>Sternorrhyncha</taxon>
        <taxon>Aphidomorpha</taxon>
        <taxon>Aphidoidea</taxon>
        <taxon>Aphididae</taxon>
        <taxon>Macrosiphini</taxon>
        <taxon>Acyrthosiphon</taxon>
    </lineage>
</organism>
<dbReference type="KEGG" id="api:100574627"/>
<protein>
    <submittedName>
        <fullName evidence="1">Uncharacterized protein</fullName>
    </submittedName>
</protein>
<dbReference type="EnsemblMetazoa" id="XM_029490318.1">
    <property type="protein sequence ID" value="XP_029346178.1"/>
    <property type="gene ID" value="LOC100574627"/>
</dbReference>
<dbReference type="AlphaFoldDB" id="A0A8R2NR89"/>